<dbReference type="Gene3D" id="3.30.379.10">
    <property type="entry name" value="Chitobiase/beta-hexosaminidase domain 2-like"/>
    <property type="match status" value="1"/>
</dbReference>
<feature type="chain" id="PRO_5039087709" evidence="3">
    <location>
        <begin position="34"/>
        <end position="119"/>
    </location>
</feature>
<accession>A9WV94</accession>
<dbReference type="HOGENOM" id="CLU_2059489_0_0_11"/>
<dbReference type="RefSeq" id="WP_012246749.1">
    <property type="nucleotide sequence ID" value="NC_010168.1"/>
</dbReference>
<dbReference type="GO" id="GO:0004563">
    <property type="term" value="F:beta-N-acetylhexosaminidase activity"/>
    <property type="evidence" value="ECO:0007669"/>
    <property type="project" value="UniProtKB-EC"/>
</dbReference>
<keyword evidence="1 5" id="KW-0378">Hydrolase</keyword>
<keyword evidence="2 5" id="KW-0326">Glycosidase</keyword>
<evidence type="ECO:0000313" key="5">
    <source>
        <dbReference type="EMBL" id="ABY25115.1"/>
    </source>
</evidence>
<dbReference type="EMBL" id="CP000910">
    <property type="protein sequence ID" value="ABY25115.1"/>
    <property type="molecule type" value="Genomic_DNA"/>
</dbReference>
<dbReference type="Pfam" id="PF02838">
    <property type="entry name" value="Glyco_hydro_20b"/>
    <property type="match status" value="1"/>
</dbReference>
<dbReference type="STRING" id="288705.RSal33209_3405"/>
<dbReference type="InterPro" id="IPR015882">
    <property type="entry name" value="HEX_bac_N"/>
</dbReference>
<evidence type="ECO:0000256" key="2">
    <source>
        <dbReference type="ARBA" id="ARBA00023295"/>
    </source>
</evidence>
<dbReference type="AlphaFoldDB" id="A9WV94"/>
<dbReference type="InterPro" id="IPR006311">
    <property type="entry name" value="TAT_signal"/>
</dbReference>
<feature type="signal peptide" evidence="3">
    <location>
        <begin position="1"/>
        <end position="33"/>
    </location>
</feature>
<dbReference type="GO" id="GO:0005975">
    <property type="term" value="P:carbohydrate metabolic process"/>
    <property type="evidence" value="ECO:0007669"/>
    <property type="project" value="UniProtKB-ARBA"/>
</dbReference>
<dbReference type="SUPFAM" id="SSF55545">
    <property type="entry name" value="beta-N-acetylhexosaminidase-like domain"/>
    <property type="match status" value="1"/>
</dbReference>
<protein>
    <submittedName>
        <fullName evidence="5">Beta-N-acetylhexosaminidase</fullName>
        <ecNumber evidence="5">3.2.1.52</ecNumber>
    </submittedName>
</protein>
<keyword evidence="3" id="KW-0732">Signal</keyword>
<evidence type="ECO:0000256" key="3">
    <source>
        <dbReference type="SAM" id="SignalP"/>
    </source>
</evidence>
<gene>
    <name evidence="5" type="ordered locus">RSal33209_3405</name>
</gene>
<dbReference type="Proteomes" id="UP000002007">
    <property type="component" value="Chromosome"/>
</dbReference>
<reference evidence="6" key="1">
    <citation type="journal article" date="2008" name="J. Bacteriol.">
        <title>Genome sequence of the fish pathogen Renibacterium salmoninarum suggests reductive evolution away from an environmental Arthrobacter ancestor.</title>
        <authorList>
            <person name="Wiens G.D."/>
            <person name="Rockey D.D."/>
            <person name="Wu Z."/>
            <person name="Chang J."/>
            <person name="Levy R."/>
            <person name="Crane S."/>
            <person name="Chen D.S."/>
            <person name="Capri G.R."/>
            <person name="Burnett J.R."/>
            <person name="Sudheesh P.S."/>
            <person name="Schipma M.J."/>
            <person name="Burd H."/>
            <person name="Bhattacharyya A."/>
            <person name="Rhodes L.D."/>
            <person name="Kaul R."/>
            <person name="Strom M.S."/>
        </authorList>
    </citation>
    <scope>NUCLEOTIDE SEQUENCE [LARGE SCALE GENOMIC DNA]</scope>
    <source>
        <strain evidence="6">ATCC 33209 / DSM 20767 / JCM 11484 / NBRC 15589 / NCIMB 2235</strain>
    </source>
</reference>
<dbReference type="EC" id="3.2.1.52" evidence="5"/>
<name>A9WV94_RENSM</name>
<keyword evidence="6" id="KW-1185">Reference proteome</keyword>
<dbReference type="InterPro" id="IPR029018">
    <property type="entry name" value="Hex-like_dom2"/>
</dbReference>
<proteinExistence type="predicted"/>
<feature type="domain" description="Beta-hexosaminidase bacterial type N-terminal" evidence="4">
    <location>
        <begin position="41"/>
        <end position="94"/>
    </location>
</feature>
<dbReference type="KEGG" id="rsa:RSal33209_3405"/>
<sequence length="119" mass="12265">MVPDPSRRKLLSGLAVGSAAVLLGTVVPAGSAAAVESSAPQPALIPVPQKVHWGKGAGFALSAKTRIVSKQELKPVADYLTQLLEPALGKSLEVAVPGRPVPKARFVPSKRCVSYCLGS</sequence>
<evidence type="ECO:0000259" key="4">
    <source>
        <dbReference type="Pfam" id="PF02838"/>
    </source>
</evidence>
<dbReference type="PROSITE" id="PS51318">
    <property type="entry name" value="TAT"/>
    <property type="match status" value="1"/>
</dbReference>
<evidence type="ECO:0000313" key="6">
    <source>
        <dbReference type="Proteomes" id="UP000002007"/>
    </source>
</evidence>
<organism evidence="5 6">
    <name type="scientific">Renibacterium salmoninarum (strain ATCC 33209 / DSM 20767 / JCM 11484 / NBRC 15589 / NCIMB 2235)</name>
    <dbReference type="NCBI Taxonomy" id="288705"/>
    <lineage>
        <taxon>Bacteria</taxon>
        <taxon>Bacillati</taxon>
        <taxon>Actinomycetota</taxon>
        <taxon>Actinomycetes</taxon>
        <taxon>Micrococcales</taxon>
        <taxon>Micrococcaceae</taxon>
        <taxon>Renibacterium</taxon>
    </lineage>
</organism>
<evidence type="ECO:0000256" key="1">
    <source>
        <dbReference type="ARBA" id="ARBA00022801"/>
    </source>
</evidence>